<organism evidence="1 2">
    <name type="scientific">Muiribacterium halophilum</name>
    <dbReference type="NCBI Taxonomy" id="2053465"/>
    <lineage>
        <taxon>Bacteria</taxon>
        <taxon>Candidatus Muiribacteriota</taxon>
        <taxon>Candidatus Muiribacteriia</taxon>
        <taxon>Candidatus Muiribacteriales</taxon>
        <taxon>Candidatus Muiribacteriaceae</taxon>
        <taxon>Candidatus Muiribacterium</taxon>
    </lineage>
</organism>
<protein>
    <submittedName>
        <fullName evidence="1">Uncharacterized protein</fullName>
    </submittedName>
</protein>
<comment type="caution">
    <text evidence="1">The sequence shown here is derived from an EMBL/GenBank/DDBJ whole genome shotgun (WGS) entry which is preliminary data.</text>
</comment>
<accession>A0A2N5ZB84</accession>
<dbReference type="EMBL" id="PKTG01000125">
    <property type="protein sequence ID" value="PLX15928.1"/>
    <property type="molecule type" value="Genomic_DNA"/>
</dbReference>
<gene>
    <name evidence="1" type="ORF">C0601_11760</name>
</gene>
<evidence type="ECO:0000313" key="1">
    <source>
        <dbReference type="EMBL" id="PLX15928.1"/>
    </source>
</evidence>
<dbReference type="AlphaFoldDB" id="A0A2N5ZB84"/>
<dbReference type="Proteomes" id="UP000234857">
    <property type="component" value="Unassembled WGS sequence"/>
</dbReference>
<name>A0A2N5ZB84_MUIH1</name>
<reference evidence="1 2" key="1">
    <citation type="submission" date="2017-11" db="EMBL/GenBank/DDBJ databases">
        <title>Genome-resolved metagenomics identifies genetic mobility, metabolic interactions, and unexpected diversity in perchlorate-reducing communities.</title>
        <authorList>
            <person name="Barnum T.P."/>
            <person name="Figueroa I.A."/>
            <person name="Carlstrom C.I."/>
            <person name="Lucas L.N."/>
            <person name="Engelbrektson A.L."/>
            <person name="Coates J.D."/>
        </authorList>
    </citation>
    <scope>NUCLEOTIDE SEQUENCE [LARGE SCALE GENOMIC DNA]</scope>
    <source>
        <strain evidence="1">BM706</strain>
    </source>
</reference>
<sequence>MMKKIILIILILFTIYTSYVFIYDKNTSFDETETIPEFYKNTGCLFISLFKVMDQYGENIDLNDIEKAYKKIFNKEYIFFGNYNDLEKVVNVLDIKKKYKFFCLPSNKELADEYIDNNIPIFFNIPKMFPAFYSHSVLLMKKDDALVIFDPVEYLKDKNSEKHTKPVSKEKYQELLKNRSFFVLLDIESKIPKEAIEITKLVNQISVFDFNGLENEQINNSELSVEFKEKVLFEMNKNNQEKIKKLYDEYREKYKDIKLKTDYDYLKYFVENNILDEKYFFSIADKIYNDLLSVSIYYFPVMKKLYFYTAAGCSISNNKEKLA</sequence>
<proteinExistence type="predicted"/>
<evidence type="ECO:0000313" key="2">
    <source>
        <dbReference type="Proteomes" id="UP000234857"/>
    </source>
</evidence>